<dbReference type="InterPro" id="IPR036761">
    <property type="entry name" value="TTHA0802/YceI-like_sf"/>
</dbReference>
<dbReference type="InterPro" id="IPR007372">
    <property type="entry name" value="Lipid/polyisoprenoid-bd_YceI"/>
</dbReference>
<dbReference type="AlphaFoldDB" id="A0A290XHK9"/>
<organism evidence="4 5">
    <name type="scientific">Luteimonas chenhongjianii</name>
    <dbReference type="NCBI Taxonomy" id="2006110"/>
    <lineage>
        <taxon>Bacteria</taxon>
        <taxon>Pseudomonadati</taxon>
        <taxon>Pseudomonadota</taxon>
        <taxon>Gammaproteobacteria</taxon>
        <taxon>Lysobacterales</taxon>
        <taxon>Lysobacteraceae</taxon>
        <taxon>Luteimonas</taxon>
    </lineage>
</organism>
<gene>
    <name evidence="4" type="ORF">CNR27_01270</name>
</gene>
<feature type="domain" description="Lipid/polyisoprenoid-binding YceI-like" evidence="3">
    <location>
        <begin position="66"/>
        <end position="230"/>
    </location>
</feature>
<keyword evidence="5" id="KW-1185">Reference proteome</keyword>
<feature type="region of interest" description="Disordered" evidence="1">
    <location>
        <begin position="30"/>
        <end position="49"/>
    </location>
</feature>
<reference evidence="5" key="1">
    <citation type="submission" date="2017-09" db="EMBL/GenBank/DDBJ databases">
        <title>Luteimonas liuhanmingii sp.nov., isolated from the intestinal contents of Tibetan Plateau Pika in Yushu, Qinghai Province, China.</title>
        <authorList>
            <person name="Gui Z."/>
        </authorList>
    </citation>
    <scope>NUCLEOTIDE SEQUENCE [LARGE SCALE GENOMIC DNA]</scope>
    <source>
        <strain evidence="5">100111</strain>
    </source>
</reference>
<dbReference type="RefSeq" id="WP_096300141.1">
    <property type="nucleotide sequence ID" value="NZ_CP023406.1"/>
</dbReference>
<accession>A0A290XHK9</accession>
<evidence type="ECO:0000256" key="1">
    <source>
        <dbReference type="SAM" id="MobiDB-lite"/>
    </source>
</evidence>
<evidence type="ECO:0000259" key="3">
    <source>
        <dbReference type="SMART" id="SM00867"/>
    </source>
</evidence>
<dbReference type="KEGG" id="lum:CNR27_01270"/>
<feature type="chain" id="PRO_5012583938" evidence="2">
    <location>
        <begin position="21"/>
        <end position="242"/>
    </location>
</feature>
<feature type="signal peptide" evidence="2">
    <location>
        <begin position="1"/>
        <end position="20"/>
    </location>
</feature>
<dbReference type="EMBL" id="CP023406">
    <property type="protein sequence ID" value="ATD68620.1"/>
    <property type="molecule type" value="Genomic_DNA"/>
</dbReference>
<protein>
    <submittedName>
        <fullName evidence="4">Polyisoprenoid-binding protein</fullName>
    </submittedName>
</protein>
<keyword evidence="2" id="KW-0732">Signal</keyword>
<dbReference type="PANTHER" id="PTHR34406:SF1">
    <property type="entry name" value="PROTEIN YCEI"/>
    <property type="match status" value="1"/>
</dbReference>
<sequence length="242" mass="25007">MRTAYLLLPLAAAIALAACAQQDPASTDVAAPASAQTAQTAQTASPSEAMAETEPTAEAIAGVSGTYVLDPKHTDVIAQWSHFGFSNPIAHFGDVSGQIVYDADNVGASSVEVTLPLSGLNSHVGDFDAHLRSADFFDAAKYPNATFKSTSVESAGPNKLKVTGDLTIKDITRPVVLDVTINKFGEQPMAKRPAAGFDAVTQIKRSDFGMGMAAPNVSDEVELRITTEAVAAGDAPAATAAQ</sequence>
<dbReference type="SUPFAM" id="SSF101874">
    <property type="entry name" value="YceI-like"/>
    <property type="match status" value="1"/>
</dbReference>
<name>A0A290XHK9_9GAMM</name>
<dbReference type="PROSITE" id="PS51257">
    <property type="entry name" value="PROKAR_LIPOPROTEIN"/>
    <property type="match status" value="1"/>
</dbReference>
<dbReference type="SMART" id="SM00867">
    <property type="entry name" value="YceI"/>
    <property type="match status" value="1"/>
</dbReference>
<dbReference type="OrthoDB" id="9811006at2"/>
<dbReference type="Gene3D" id="2.40.128.110">
    <property type="entry name" value="Lipid/polyisoprenoid-binding, YceI-like"/>
    <property type="match status" value="1"/>
</dbReference>
<dbReference type="PANTHER" id="PTHR34406">
    <property type="entry name" value="PROTEIN YCEI"/>
    <property type="match status" value="1"/>
</dbReference>
<dbReference type="Pfam" id="PF04264">
    <property type="entry name" value="YceI"/>
    <property type="match status" value="1"/>
</dbReference>
<evidence type="ECO:0000313" key="5">
    <source>
        <dbReference type="Proteomes" id="UP000218968"/>
    </source>
</evidence>
<proteinExistence type="predicted"/>
<evidence type="ECO:0000313" key="4">
    <source>
        <dbReference type="EMBL" id="ATD68620.1"/>
    </source>
</evidence>
<evidence type="ECO:0000256" key="2">
    <source>
        <dbReference type="SAM" id="SignalP"/>
    </source>
</evidence>
<dbReference type="Proteomes" id="UP000218968">
    <property type="component" value="Chromosome"/>
</dbReference>